<keyword evidence="3" id="KW-1185">Reference proteome</keyword>
<proteinExistence type="predicted"/>
<protein>
    <submittedName>
        <fullName evidence="2">Uncharacterized protein</fullName>
    </submittedName>
</protein>
<dbReference type="RefSeq" id="WP_247470038.1">
    <property type="nucleotide sequence ID" value="NZ_JBHMAR010000007.1"/>
</dbReference>
<organism evidence="2 3">
    <name type="scientific">Streptomyces thermocoprophilus</name>
    <dbReference type="NCBI Taxonomy" id="78356"/>
    <lineage>
        <taxon>Bacteria</taxon>
        <taxon>Bacillati</taxon>
        <taxon>Actinomycetota</taxon>
        <taxon>Actinomycetes</taxon>
        <taxon>Kitasatosporales</taxon>
        <taxon>Streptomycetaceae</taxon>
        <taxon>Streptomyces</taxon>
    </lineage>
</organism>
<gene>
    <name evidence="2" type="ORF">ACFFRO_09265</name>
</gene>
<evidence type="ECO:0000313" key="3">
    <source>
        <dbReference type="Proteomes" id="UP001589703"/>
    </source>
</evidence>
<feature type="compositionally biased region" description="Basic and acidic residues" evidence="1">
    <location>
        <begin position="73"/>
        <end position="83"/>
    </location>
</feature>
<feature type="region of interest" description="Disordered" evidence="1">
    <location>
        <begin position="1"/>
        <end position="20"/>
    </location>
</feature>
<comment type="caution">
    <text evidence="2">The sequence shown here is derived from an EMBL/GenBank/DDBJ whole genome shotgun (WGS) entry which is preliminary data.</text>
</comment>
<accession>A0ABV5VBW7</accession>
<reference evidence="2 3" key="1">
    <citation type="submission" date="2024-09" db="EMBL/GenBank/DDBJ databases">
        <authorList>
            <person name="Sun Q."/>
            <person name="Mori K."/>
        </authorList>
    </citation>
    <scope>NUCLEOTIDE SEQUENCE [LARGE SCALE GENOMIC DNA]</scope>
    <source>
        <strain evidence="2 3">JCM 10918</strain>
    </source>
</reference>
<dbReference type="EMBL" id="JBHMAR010000007">
    <property type="protein sequence ID" value="MFB9735321.1"/>
    <property type="molecule type" value="Genomic_DNA"/>
</dbReference>
<evidence type="ECO:0000313" key="2">
    <source>
        <dbReference type="EMBL" id="MFB9735321.1"/>
    </source>
</evidence>
<feature type="region of interest" description="Disordered" evidence="1">
    <location>
        <begin position="60"/>
        <end position="101"/>
    </location>
</feature>
<evidence type="ECO:0000256" key="1">
    <source>
        <dbReference type="SAM" id="MobiDB-lite"/>
    </source>
</evidence>
<name>A0ABV5VBW7_9ACTN</name>
<sequence>MAQPTQHPHVVVHPPALDGSRRVTAGEETLGIATHADDVSEILRLADLYVTDVAASDLVEWQGGGPDDWPGLSEHHEHPEPHGPGRHGVRGSQPGGVQKEA</sequence>
<dbReference type="Proteomes" id="UP001589703">
    <property type="component" value="Unassembled WGS sequence"/>
</dbReference>